<dbReference type="Pfam" id="PF03734">
    <property type="entry name" value="YkuD"/>
    <property type="match status" value="1"/>
</dbReference>
<evidence type="ECO:0000313" key="12">
    <source>
        <dbReference type="Proteomes" id="UP000278746"/>
    </source>
</evidence>
<evidence type="ECO:0000256" key="3">
    <source>
        <dbReference type="ARBA" id="ARBA00022679"/>
    </source>
</evidence>
<comment type="caution">
    <text evidence="11">The sequence shown here is derived from an EMBL/GenBank/DDBJ whole genome shotgun (WGS) entry which is preliminary data.</text>
</comment>
<reference evidence="11 12" key="1">
    <citation type="submission" date="2018-10" db="EMBL/GenBank/DDBJ databases">
        <title>Bacillus Keqinensis sp. nov., a moderately halophilic bacterium isolated from a saline-alkaline lake.</title>
        <authorList>
            <person name="Wang H."/>
        </authorList>
    </citation>
    <scope>NUCLEOTIDE SEQUENCE [LARGE SCALE GENOMIC DNA]</scope>
    <source>
        <strain evidence="11 12">KQ-3</strain>
    </source>
</reference>
<feature type="domain" description="L,D-TPase catalytic" evidence="10">
    <location>
        <begin position="27"/>
        <end position="151"/>
    </location>
</feature>
<dbReference type="UniPathway" id="UPA00219"/>
<dbReference type="CDD" id="cd16913">
    <property type="entry name" value="YkuD_like"/>
    <property type="match status" value="1"/>
</dbReference>
<evidence type="ECO:0000256" key="5">
    <source>
        <dbReference type="ARBA" id="ARBA00022960"/>
    </source>
</evidence>
<keyword evidence="3" id="KW-0808">Transferase</keyword>
<evidence type="ECO:0000256" key="4">
    <source>
        <dbReference type="ARBA" id="ARBA00022801"/>
    </source>
</evidence>
<keyword evidence="4" id="KW-0378">Hydrolase</keyword>
<evidence type="ECO:0000256" key="1">
    <source>
        <dbReference type="ARBA" id="ARBA00004752"/>
    </source>
</evidence>
<proteinExistence type="inferred from homology"/>
<keyword evidence="12" id="KW-1185">Reference proteome</keyword>
<evidence type="ECO:0000313" key="11">
    <source>
        <dbReference type="EMBL" id="RNA69010.1"/>
    </source>
</evidence>
<evidence type="ECO:0000256" key="8">
    <source>
        <dbReference type="ARBA" id="ARBA00060592"/>
    </source>
</evidence>
<dbReference type="GO" id="GO:0018104">
    <property type="term" value="P:peptidoglycan-protein cross-linking"/>
    <property type="evidence" value="ECO:0007669"/>
    <property type="project" value="TreeGrafter"/>
</dbReference>
<keyword evidence="5 9" id="KW-0133">Cell shape</keyword>
<name>A0A3M7TTP0_9BACI</name>
<dbReference type="SUPFAM" id="SSF141523">
    <property type="entry name" value="L,D-transpeptidase catalytic domain-like"/>
    <property type="match status" value="1"/>
</dbReference>
<dbReference type="Proteomes" id="UP000278746">
    <property type="component" value="Unassembled WGS sequence"/>
</dbReference>
<dbReference type="EMBL" id="RHIB01000001">
    <property type="protein sequence ID" value="RNA69010.1"/>
    <property type="molecule type" value="Genomic_DNA"/>
</dbReference>
<organism evidence="11 12">
    <name type="scientific">Alteribacter keqinensis</name>
    <dbReference type="NCBI Taxonomy" id="2483800"/>
    <lineage>
        <taxon>Bacteria</taxon>
        <taxon>Bacillati</taxon>
        <taxon>Bacillota</taxon>
        <taxon>Bacilli</taxon>
        <taxon>Bacillales</taxon>
        <taxon>Bacillaceae</taxon>
        <taxon>Alteribacter</taxon>
    </lineage>
</organism>
<dbReference type="GO" id="GO:0071555">
    <property type="term" value="P:cell wall organization"/>
    <property type="evidence" value="ECO:0007669"/>
    <property type="project" value="UniProtKB-UniRule"/>
</dbReference>
<evidence type="ECO:0000256" key="7">
    <source>
        <dbReference type="ARBA" id="ARBA00023316"/>
    </source>
</evidence>
<evidence type="ECO:0000256" key="6">
    <source>
        <dbReference type="ARBA" id="ARBA00022984"/>
    </source>
</evidence>
<dbReference type="OrthoDB" id="9787225at2"/>
<dbReference type="InterPro" id="IPR005490">
    <property type="entry name" value="LD_TPept_cat_dom"/>
</dbReference>
<dbReference type="InterPro" id="IPR038063">
    <property type="entry name" value="Transpep_catalytic_dom"/>
</dbReference>
<keyword evidence="6 9" id="KW-0573">Peptidoglycan synthesis</keyword>
<dbReference type="Gene3D" id="2.40.440.10">
    <property type="entry name" value="L,D-transpeptidase catalytic domain-like"/>
    <property type="match status" value="1"/>
</dbReference>
<dbReference type="PANTHER" id="PTHR30582">
    <property type="entry name" value="L,D-TRANSPEPTIDASE"/>
    <property type="match status" value="1"/>
</dbReference>
<dbReference type="FunFam" id="2.40.440.10:FF:000003">
    <property type="entry name" value="L,D-transpeptidase YciB"/>
    <property type="match status" value="1"/>
</dbReference>
<feature type="active site" description="Proton donor/acceptor" evidence="9">
    <location>
        <position position="111"/>
    </location>
</feature>
<dbReference type="GO" id="GO:0016740">
    <property type="term" value="F:transferase activity"/>
    <property type="evidence" value="ECO:0007669"/>
    <property type="project" value="UniProtKB-KW"/>
</dbReference>
<dbReference type="AlphaFoldDB" id="A0A3M7TTP0"/>
<keyword evidence="7 9" id="KW-0961">Cell wall biogenesis/degradation</keyword>
<dbReference type="PANTHER" id="PTHR30582:SF4">
    <property type="entry name" value="L,D-TRANSPEPTIDASE YQJB-RELATED"/>
    <property type="match status" value="1"/>
</dbReference>
<dbReference type="GO" id="GO:0008360">
    <property type="term" value="P:regulation of cell shape"/>
    <property type="evidence" value="ECO:0007669"/>
    <property type="project" value="UniProtKB-UniRule"/>
</dbReference>
<comment type="similarity">
    <text evidence="2">Belongs to the YkuD family.</text>
</comment>
<comment type="pathway">
    <text evidence="1 9">Cell wall biogenesis; peptidoglycan biosynthesis.</text>
</comment>
<comment type="pathway">
    <text evidence="8">Glycan biosynthesis.</text>
</comment>
<protein>
    <submittedName>
        <fullName evidence="11">L,D-transpeptidase</fullName>
    </submittedName>
</protein>
<feature type="active site" description="Nucleophile" evidence="9">
    <location>
        <position position="127"/>
    </location>
</feature>
<sequence>MINVVLACLLIVSPVWPLGENPLPGDPYVVVNKERHELAYISEGEIKSIFPVAIGKEGDDTPEGEFNLLVKAENPYYRKKDIPGGSENNPLGTRWLGFDALNTDGRIYGIHGTNNPESIGRAITAGCIRMNNEDVEFLFQEVPVGMKILVINDSRTFEEIGIDYGAIE</sequence>
<evidence type="ECO:0000256" key="9">
    <source>
        <dbReference type="PROSITE-ProRule" id="PRU01373"/>
    </source>
</evidence>
<evidence type="ECO:0000256" key="2">
    <source>
        <dbReference type="ARBA" id="ARBA00005992"/>
    </source>
</evidence>
<dbReference type="PROSITE" id="PS52029">
    <property type="entry name" value="LD_TPASE"/>
    <property type="match status" value="1"/>
</dbReference>
<gene>
    <name evidence="11" type="ORF">EBO34_03375</name>
</gene>
<dbReference type="GO" id="GO:0005576">
    <property type="term" value="C:extracellular region"/>
    <property type="evidence" value="ECO:0007669"/>
    <property type="project" value="TreeGrafter"/>
</dbReference>
<dbReference type="GO" id="GO:0071972">
    <property type="term" value="F:peptidoglycan L,D-transpeptidase activity"/>
    <property type="evidence" value="ECO:0007669"/>
    <property type="project" value="TreeGrafter"/>
</dbReference>
<dbReference type="RefSeq" id="WP_122896532.1">
    <property type="nucleotide sequence ID" value="NZ_RHIB01000001.1"/>
</dbReference>
<evidence type="ECO:0000259" key="10">
    <source>
        <dbReference type="PROSITE" id="PS52029"/>
    </source>
</evidence>
<accession>A0A3M7TTP0</accession>
<dbReference type="InterPro" id="IPR050979">
    <property type="entry name" value="LD-transpeptidase"/>
</dbReference>